<feature type="domain" description="Transposase IS4-like" evidence="1">
    <location>
        <begin position="135"/>
        <end position="302"/>
    </location>
</feature>
<evidence type="ECO:0000313" key="25">
    <source>
        <dbReference type="EMBL" id="MCW4129147.1"/>
    </source>
</evidence>
<dbReference type="EMBL" id="JAPDVK010000001">
    <property type="protein sequence ID" value="MCW4127075.1"/>
    <property type="molecule type" value="Genomic_DNA"/>
</dbReference>
<evidence type="ECO:0000313" key="5">
    <source>
        <dbReference type="EMBL" id="MCW4126738.1"/>
    </source>
</evidence>
<dbReference type="AlphaFoldDB" id="A0A3R6DY38"/>
<dbReference type="EMBL" id="JAPDVK010000002">
    <property type="protein sequence ID" value="MCW4128345.1"/>
    <property type="molecule type" value="Genomic_DNA"/>
</dbReference>
<dbReference type="Proteomes" id="UP001209344">
    <property type="component" value="Unassembled WGS sequence"/>
</dbReference>
<name>A0A3R6DY38_9BACT</name>
<evidence type="ECO:0000313" key="40">
    <source>
        <dbReference type="Proteomes" id="UP000286211"/>
    </source>
</evidence>
<evidence type="ECO:0000313" key="13">
    <source>
        <dbReference type="EMBL" id="MCW4127670.1"/>
    </source>
</evidence>
<evidence type="ECO:0000313" key="33">
    <source>
        <dbReference type="EMBL" id="MCW4129626.1"/>
    </source>
</evidence>
<dbReference type="EMBL" id="JANDWN010000096">
    <property type="protein sequence ID" value="MCP9601266.1"/>
    <property type="molecule type" value="Genomic_DNA"/>
</dbReference>
<dbReference type="GO" id="GO:0006313">
    <property type="term" value="P:DNA transposition"/>
    <property type="evidence" value="ECO:0007669"/>
    <property type="project" value="InterPro"/>
</dbReference>
<evidence type="ECO:0000313" key="19">
    <source>
        <dbReference type="EMBL" id="MCW4128345.1"/>
    </source>
</evidence>
<evidence type="ECO:0000313" key="36">
    <source>
        <dbReference type="EMBL" id="MCW4129811.1"/>
    </source>
</evidence>
<dbReference type="RefSeq" id="WP_118201933.1">
    <property type="nucleotide sequence ID" value="NZ_JANDWK010000096.1"/>
</dbReference>
<dbReference type="EMBL" id="JAPDVK010000001">
    <property type="protein sequence ID" value="MCW4126916.1"/>
    <property type="molecule type" value="Genomic_DNA"/>
</dbReference>
<dbReference type="EMBL" id="JAPDVK010000001">
    <property type="protein sequence ID" value="MCW4127181.1"/>
    <property type="molecule type" value="Genomic_DNA"/>
</dbReference>
<evidence type="ECO:0000313" key="35">
    <source>
        <dbReference type="EMBL" id="MCW4129763.1"/>
    </source>
</evidence>
<dbReference type="EMBL" id="JAPDVK010000001">
    <property type="protein sequence ID" value="MCW4127479.1"/>
    <property type="molecule type" value="Genomic_DNA"/>
</dbReference>
<dbReference type="EMBL" id="JAPDVK010000002">
    <property type="protein sequence ID" value="MCW4127924.1"/>
    <property type="molecule type" value="Genomic_DNA"/>
</dbReference>
<reference evidence="3" key="3">
    <citation type="submission" date="2022-11" db="EMBL/GenBank/DDBJ databases">
        <title>Genomic repertoires linked with pathogenic potency of arthritogenic Prevotella copri isolated from the gut of rheumatoid arthritis patients.</title>
        <authorList>
            <person name="Nii T."/>
            <person name="Maeda Y."/>
            <person name="Motooka D."/>
            <person name="Naito M."/>
            <person name="Matsumoto Y."/>
            <person name="Ogawa T."/>
            <person name="Oguro-Igashira E."/>
            <person name="Kishikawa T."/>
            <person name="Yamashita M."/>
            <person name="Koizumi S."/>
            <person name="Kurakawa T."/>
            <person name="Okumura R."/>
            <person name="Kayama H."/>
            <person name="Murakami M."/>
            <person name="Sakaguchi T."/>
            <person name="Das B."/>
            <person name="Nakamura S."/>
            <person name="Okada Y."/>
            <person name="Kumanogoh A."/>
            <person name="Takeda K."/>
        </authorList>
    </citation>
    <scope>NUCLEOTIDE SEQUENCE</scope>
    <source>
        <strain evidence="5">F3-75</strain>
        <strain evidence="3">N016-13</strain>
    </source>
</reference>
<reference evidence="40 41" key="1">
    <citation type="submission" date="2018-08" db="EMBL/GenBank/DDBJ databases">
        <title>A genome reference for cultivated species of the human gut microbiota.</title>
        <authorList>
            <person name="Zou Y."/>
            <person name="Xue W."/>
            <person name="Luo G."/>
        </authorList>
    </citation>
    <scope>NUCLEOTIDE SEQUENCE [LARGE SCALE GENOMIC DNA]</scope>
    <source>
        <strain evidence="39 40">AF46-2NS</strain>
        <strain evidence="38 41">AM22-1</strain>
    </source>
</reference>
<dbReference type="Proteomes" id="UP000286211">
    <property type="component" value="Unassembled WGS sequence"/>
</dbReference>
<dbReference type="EMBL" id="JAPDVK010000002">
    <property type="protein sequence ID" value="MCW4128036.1"/>
    <property type="molecule type" value="Genomic_DNA"/>
</dbReference>
<evidence type="ECO:0000313" key="38">
    <source>
        <dbReference type="EMBL" id="RHG59870.1"/>
    </source>
</evidence>
<dbReference type="EMBL" id="JAPDVK010000002">
    <property type="protein sequence ID" value="MCW4128525.1"/>
    <property type="molecule type" value="Genomic_DNA"/>
</dbReference>
<dbReference type="EMBL" id="JAPDVK010000004">
    <property type="protein sequence ID" value="MCW4129724.1"/>
    <property type="molecule type" value="Genomic_DNA"/>
</dbReference>
<evidence type="ECO:0000313" key="6">
    <source>
        <dbReference type="EMBL" id="MCW4126916.1"/>
    </source>
</evidence>
<dbReference type="EMBL" id="JAPDVK010000002">
    <property type="protein sequence ID" value="MCW4128164.1"/>
    <property type="molecule type" value="Genomic_DNA"/>
</dbReference>
<dbReference type="EMBL" id="JAPDVK010000004">
    <property type="protein sequence ID" value="MCW4129626.1"/>
    <property type="molecule type" value="Genomic_DNA"/>
</dbReference>
<dbReference type="EMBL" id="JAPDVK010000003">
    <property type="protein sequence ID" value="MCW4128736.1"/>
    <property type="molecule type" value="Genomic_DNA"/>
</dbReference>
<dbReference type="EMBL" id="JAPDVK010000004">
    <property type="protein sequence ID" value="MCW4129165.1"/>
    <property type="molecule type" value="Genomic_DNA"/>
</dbReference>
<gene>
    <name evidence="39" type="ORF">DW079_11950</name>
    <name evidence="38" type="ORF">DW250_16345</name>
    <name evidence="2" type="ORF">NNC55_15215</name>
    <name evidence="3" type="ORF">ONT05_01590</name>
    <name evidence="4" type="ORF">ONT05_03230</name>
    <name evidence="5" type="ORF">ONT16_00340</name>
    <name evidence="6" type="ORF">ONT16_01285</name>
    <name evidence="7" type="ORF">ONT16_02090</name>
    <name evidence="8" type="ORF">ONT16_02225</name>
    <name evidence="9" type="ORF">ONT16_02630</name>
    <name evidence="10" type="ORF">ONT16_03635</name>
    <name evidence="11" type="ORF">ONT16_04230</name>
    <name evidence="12" type="ORF">ONT16_04410</name>
    <name evidence="13" type="ORF">ONT16_05235</name>
    <name evidence="14" type="ORF">ONT16_06595</name>
    <name evidence="15" type="ORF">ONT16_07050</name>
    <name evidence="16" type="ORF">ONT16_07175</name>
    <name evidence="17" type="ORF">ONT16_07825</name>
    <name evidence="18" type="ORF">ONT16_07940</name>
    <name evidence="19" type="ORF">ONT16_08760</name>
    <name evidence="20" type="ORF">ONT16_09735</name>
    <name evidence="21" type="ORF">ONT16_10405</name>
    <name evidence="22" type="ORF">ONT16_10835</name>
    <name evidence="23" type="ORF">ONT16_11325</name>
    <name evidence="24" type="ORF">ONT16_12825</name>
    <name evidence="25" type="ORF">ONT16_13000</name>
    <name evidence="26" type="ORF">ONT16_13100</name>
    <name evidence="27" type="ORF">ONT16_13890</name>
    <name evidence="28" type="ORF">ONT16_14750</name>
    <name evidence="29" type="ORF">ONT16_15090</name>
    <name evidence="30" type="ORF">ONT16_15320</name>
    <name evidence="31" type="ORF">ONT16_15355</name>
    <name evidence="32" type="ORF">ONT16_15425</name>
    <name evidence="33" type="ORF">ONT16_15520</name>
    <name evidence="34" type="ORF">ONT16_16055</name>
    <name evidence="35" type="ORF">ONT16_16255</name>
    <name evidence="36" type="ORF">ONT16_16495</name>
    <name evidence="37" type="ORF">ONT16_16980</name>
</gene>
<evidence type="ECO:0000259" key="1">
    <source>
        <dbReference type="Pfam" id="PF01609"/>
    </source>
</evidence>
<evidence type="ECO:0000313" key="26">
    <source>
        <dbReference type="EMBL" id="MCW4129165.1"/>
    </source>
</evidence>
<evidence type="ECO:0000313" key="39">
    <source>
        <dbReference type="EMBL" id="RHK08911.1"/>
    </source>
</evidence>
<dbReference type="EMBL" id="QRIN01000168">
    <property type="protein sequence ID" value="RHG59870.1"/>
    <property type="molecule type" value="Genomic_DNA"/>
</dbReference>
<dbReference type="EMBL" id="JAPDUS010000002">
    <property type="protein sequence ID" value="MCW4092258.1"/>
    <property type="molecule type" value="Genomic_DNA"/>
</dbReference>
<evidence type="ECO:0000313" key="12">
    <source>
        <dbReference type="EMBL" id="MCW4127514.1"/>
    </source>
</evidence>
<accession>A0A3R6DY38</accession>
<dbReference type="EMBL" id="JAPDVK010000002">
    <property type="protein sequence ID" value="MCW4128187.1"/>
    <property type="molecule type" value="Genomic_DNA"/>
</dbReference>
<evidence type="ECO:0000313" key="4">
    <source>
        <dbReference type="EMBL" id="MCW4092578.1"/>
    </source>
</evidence>
<dbReference type="EMBL" id="JAPDVK010000001">
    <property type="protein sequence ID" value="MCW4127100.1"/>
    <property type="molecule type" value="Genomic_DNA"/>
</dbReference>
<dbReference type="Proteomes" id="UP000286501">
    <property type="component" value="Unassembled WGS sequence"/>
</dbReference>
<evidence type="ECO:0000313" key="22">
    <source>
        <dbReference type="EMBL" id="MCW4128736.1"/>
    </source>
</evidence>
<dbReference type="EMBL" id="JAPDVK010000003">
    <property type="protein sequence ID" value="MCW4129147.1"/>
    <property type="molecule type" value="Genomic_DNA"/>
</dbReference>
<evidence type="ECO:0000313" key="7">
    <source>
        <dbReference type="EMBL" id="MCW4127075.1"/>
    </source>
</evidence>
<evidence type="ECO:0000313" key="34">
    <source>
        <dbReference type="EMBL" id="MCW4129724.1"/>
    </source>
</evidence>
<evidence type="ECO:0000313" key="21">
    <source>
        <dbReference type="EMBL" id="MCW4128656.1"/>
    </source>
</evidence>
<dbReference type="Pfam" id="PF01609">
    <property type="entry name" value="DDE_Tnp_1"/>
    <property type="match status" value="1"/>
</dbReference>
<dbReference type="EMBL" id="JAPDVK010000001">
    <property type="protein sequence ID" value="MCW4127379.1"/>
    <property type="molecule type" value="Genomic_DNA"/>
</dbReference>
<evidence type="ECO:0000313" key="32">
    <source>
        <dbReference type="EMBL" id="MCW4129607.1"/>
    </source>
</evidence>
<dbReference type="EMBL" id="JAPDVK010000001">
    <property type="protein sequence ID" value="MCW4127514.1"/>
    <property type="molecule type" value="Genomic_DNA"/>
</dbReference>
<evidence type="ECO:0000313" key="11">
    <source>
        <dbReference type="EMBL" id="MCW4127479.1"/>
    </source>
</evidence>
<evidence type="ECO:0000313" key="3">
    <source>
        <dbReference type="EMBL" id="MCW4092258.1"/>
    </source>
</evidence>
<evidence type="ECO:0000313" key="2">
    <source>
        <dbReference type="EMBL" id="MCP9601266.1"/>
    </source>
</evidence>
<dbReference type="EMBL" id="JAPDVK010000005">
    <property type="protein sequence ID" value="MCW4129811.1"/>
    <property type="molecule type" value="Genomic_DNA"/>
</dbReference>
<protein>
    <submittedName>
        <fullName evidence="38">IS982 family transposase</fullName>
    </submittedName>
</protein>
<dbReference type="EMBL" id="JAPDVK010000003">
    <property type="protein sequence ID" value="MCW4128656.1"/>
    <property type="molecule type" value="Genomic_DNA"/>
</dbReference>
<dbReference type="EMBL" id="QRNB01000072">
    <property type="protein sequence ID" value="RHK08911.1"/>
    <property type="molecule type" value="Genomic_DNA"/>
</dbReference>
<evidence type="ECO:0000313" key="24">
    <source>
        <dbReference type="EMBL" id="MCW4129114.1"/>
    </source>
</evidence>
<dbReference type="EMBL" id="JAPDUS010000004">
    <property type="protein sequence ID" value="MCW4092578.1"/>
    <property type="molecule type" value="Genomic_DNA"/>
</dbReference>
<dbReference type="InterPro" id="IPR002559">
    <property type="entry name" value="Transposase_11"/>
</dbReference>
<evidence type="ECO:0000313" key="18">
    <source>
        <dbReference type="EMBL" id="MCW4128187.1"/>
    </source>
</evidence>
<evidence type="ECO:0000313" key="9">
    <source>
        <dbReference type="EMBL" id="MCW4127181.1"/>
    </source>
</evidence>
<dbReference type="EMBL" id="JAPDVK010000004">
    <property type="protein sequence ID" value="MCW4129476.1"/>
    <property type="molecule type" value="Genomic_DNA"/>
</dbReference>
<dbReference type="EMBL" id="JAPDVK010000004">
    <property type="protein sequence ID" value="MCW4129319.1"/>
    <property type="molecule type" value="Genomic_DNA"/>
</dbReference>
<evidence type="ECO:0000313" key="41">
    <source>
        <dbReference type="Proteomes" id="UP000286501"/>
    </source>
</evidence>
<evidence type="ECO:0000313" key="37">
    <source>
        <dbReference type="EMBL" id="MCW4129904.1"/>
    </source>
</evidence>
<evidence type="ECO:0000313" key="27">
    <source>
        <dbReference type="EMBL" id="MCW4129319.1"/>
    </source>
</evidence>
<evidence type="ECO:0000313" key="20">
    <source>
        <dbReference type="EMBL" id="MCW4128525.1"/>
    </source>
</evidence>
<proteinExistence type="predicted"/>
<evidence type="ECO:0000313" key="28">
    <source>
        <dbReference type="EMBL" id="MCW4129476.1"/>
    </source>
</evidence>
<evidence type="ECO:0000313" key="10">
    <source>
        <dbReference type="EMBL" id="MCW4127379.1"/>
    </source>
</evidence>
<comment type="caution">
    <text evidence="38">The sequence shown here is derived from an EMBL/GenBank/DDBJ whole genome shotgun (WGS) entry which is preliminary data.</text>
</comment>
<evidence type="ECO:0000313" key="17">
    <source>
        <dbReference type="EMBL" id="MCW4128164.1"/>
    </source>
</evidence>
<evidence type="ECO:0000313" key="29">
    <source>
        <dbReference type="EMBL" id="MCW4129542.1"/>
    </source>
</evidence>
<dbReference type="GO" id="GO:0004803">
    <property type="term" value="F:transposase activity"/>
    <property type="evidence" value="ECO:0007669"/>
    <property type="project" value="InterPro"/>
</dbReference>
<dbReference type="EMBL" id="JAPDVK010000001">
    <property type="protein sequence ID" value="MCW4127670.1"/>
    <property type="molecule type" value="Genomic_DNA"/>
</dbReference>
<evidence type="ECO:0000313" key="8">
    <source>
        <dbReference type="EMBL" id="MCW4127100.1"/>
    </source>
</evidence>
<evidence type="ECO:0000313" key="14">
    <source>
        <dbReference type="EMBL" id="MCW4127924.1"/>
    </source>
</evidence>
<organism evidence="38 41">
    <name type="scientific">Segatella copri</name>
    <dbReference type="NCBI Taxonomy" id="165179"/>
    <lineage>
        <taxon>Bacteria</taxon>
        <taxon>Pseudomonadati</taxon>
        <taxon>Bacteroidota</taxon>
        <taxon>Bacteroidia</taxon>
        <taxon>Bacteroidales</taxon>
        <taxon>Prevotellaceae</taxon>
        <taxon>Segatella</taxon>
    </lineage>
</organism>
<dbReference type="EMBL" id="JAPDVK010000003">
    <property type="protein sequence ID" value="MCW4129114.1"/>
    <property type="molecule type" value="Genomic_DNA"/>
</dbReference>
<dbReference type="GO" id="GO:0003677">
    <property type="term" value="F:DNA binding"/>
    <property type="evidence" value="ECO:0007669"/>
    <property type="project" value="InterPro"/>
</dbReference>
<dbReference type="EMBL" id="JAPDVK010000005">
    <property type="protein sequence ID" value="MCW4129763.1"/>
    <property type="molecule type" value="Genomic_DNA"/>
</dbReference>
<dbReference type="Proteomes" id="UP001209074">
    <property type="component" value="Unassembled WGS sequence"/>
</dbReference>
<dbReference type="EMBL" id="JAPDVK010000004">
    <property type="protein sequence ID" value="MCW4129593.1"/>
    <property type="molecule type" value="Genomic_DNA"/>
</dbReference>
<dbReference type="EMBL" id="JAPDVK010000006">
    <property type="protein sequence ID" value="MCW4129904.1"/>
    <property type="molecule type" value="Genomic_DNA"/>
</dbReference>
<reference evidence="2" key="2">
    <citation type="submission" date="2022-07" db="EMBL/GenBank/DDBJ databases">
        <title>Prevotella copri.</title>
        <authorList>
            <person name="Yang C."/>
        </authorList>
    </citation>
    <scope>NUCLEOTIDE SEQUENCE</scope>
    <source>
        <strain evidence="2">HF1476</strain>
    </source>
</reference>
<evidence type="ECO:0000313" key="15">
    <source>
        <dbReference type="EMBL" id="MCW4128012.1"/>
    </source>
</evidence>
<evidence type="ECO:0000313" key="31">
    <source>
        <dbReference type="EMBL" id="MCW4129593.1"/>
    </source>
</evidence>
<sequence length="325" mass="37630">MEKKLCISLIFSNFVVSKHKVIIFHAMHNLYANFVKILEICKNFSINLVNELGNIPRPGVVPRFSDLEVVALSLTAEHLSIDSENNLFDRLKEYKTEMPNLISRRQFNDRRKFTAELCETIRKRIASKMDGAEEYFCIDSKPIEVCRLSRGLRCKMKGTDVTNSPAFGYCATQKIYYYGFKLHAVCGLSGVIHSYDLSPANVHDIHFLKDVKFQFHDCCILGDRAYLSAELQQDLFSSVGIKLEVPYRLNMKNWRPTFKPYAKARKRIETNFSQLCDHFMLFRNYAKQTPGLFTRIIGKISAFTVLQYINYVNNRPIGRVKYALN</sequence>
<dbReference type="EMBL" id="JAPDVK010000004">
    <property type="protein sequence ID" value="MCW4129607.1"/>
    <property type="molecule type" value="Genomic_DNA"/>
</dbReference>
<dbReference type="Proteomes" id="UP001204486">
    <property type="component" value="Unassembled WGS sequence"/>
</dbReference>
<dbReference type="EMBL" id="JAPDVK010000004">
    <property type="protein sequence ID" value="MCW4129542.1"/>
    <property type="molecule type" value="Genomic_DNA"/>
</dbReference>
<dbReference type="EMBL" id="JAPDVK010000001">
    <property type="protein sequence ID" value="MCW4126738.1"/>
    <property type="molecule type" value="Genomic_DNA"/>
</dbReference>
<evidence type="ECO:0000313" key="16">
    <source>
        <dbReference type="EMBL" id="MCW4128036.1"/>
    </source>
</evidence>
<dbReference type="EMBL" id="JAPDVK010000004">
    <property type="protein sequence ID" value="MCW4129586.1"/>
    <property type="molecule type" value="Genomic_DNA"/>
</dbReference>
<dbReference type="NCBIfam" id="NF033520">
    <property type="entry name" value="transpos_IS982"/>
    <property type="match status" value="1"/>
</dbReference>
<evidence type="ECO:0000313" key="30">
    <source>
        <dbReference type="EMBL" id="MCW4129586.1"/>
    </source>
</evidence>
<dbReference type="EMBL" id="JAPDVK010000002">
    <property type="protein sequence ID" value="MCW4128012.1"/>
    <property type="molecule type" value="Genomic_DNA"/>
</dbReference>
<dbReference type="EMBL" id="JAPDVK010000003">
    <property type="protein sequence ID" value="MCW4128830.1"/>
    <property type="molecule type" value="Genomic_DNA"/>
</dbReference>
<evidence type="ECO:0000313" key="23">
    <source>
        <dbReference type="EMBL" id="MCW4128830.1"/>
    </source>
</evidence>